<dbReference type="EMBL" id="BARS01040014">
    <property type="protein sequence ID" value="GAG31073.1"/>
    <property type="molecule type" value="Genomic_DNA"/>
</dbReference>
<proteinExistence type="predicted"/>
<dbReference type="AlphaFoldDB" id="X0X365"/>
<comment type="caution">
    <text evidence="1">The sequence shown here is derived from an EMBL/GenBank/DDBJ whole genome shotgun (WGS) entry which is preliminary data.</text>
</comment>
<gene>
    <name evidence="1" type="ORF">S01H1_61057</name>
</gene>
<feature type="non-terminal residue" evidence="1">
    <location>
        <position position="55"/>
    </location>
</feature>
<name>X0X365_9ZZZZ</name>
<reference evidence="1" key="1">
    <citation type="journal article" date="2014" name="Front. Microbiol.">
        <title>High frequency of phylogenetically diverse reductive dehalogenase-homologous genes in deep subseafloor sedimentary metagenomes.</title>
        <authorList>
            <person name="Kawai M."/>
            <person name="Futagami T."/>
            <person name="Toyoda A."/>
            <person name="Takaki Y."/>
            <person name="Nishi S."/>
            <person name="Hori S."/>
            <person name="Arai W."/>
            <person name="Tsubouchi T."/>
            <person name="Morono Y."/>
            <person name="Uchiyama I."/>
            <person name="Ito T."/>
            <person name="Fujiyama A."/>
            <person name="Inagaki F."/>
            <person name="Takami H."/>
        </authorList>
    </citation>
    <scope>NUCLEOTIDE SEQUENCE</scope>
    <source>
        <strain evidence="1">Expedition CK06-06</strain>
    </source>
</reference>
<evidence type="ECO:0000313" key="1">
    <source>
        <dbReference type="EMBL" id="GAG31073.1"/>
    </source>
</evidence>
<accession>X0X365</accession>
<organism evidence="1">
    <name type="scientific">marine sediment metagenome</name>
    <dbReference type="NCBI Taxonomy" id="412755"/>
    <lineage>
        <taxon>unclassified sequences</taxon>
        <taxon>metagenomes</taxon>
        <taxon>ecological metagenomes</taxon>
    </lineage>
</organism>
<sequence length="55" mass="6561">MAEDMEQLYTERLNRYVTAMRNEKPDRIPIRPFVAEFTAKYAGYTCQEVKGEFRP</sequence>
<protein>
    <submittedName>
        <fullName evidence="1">Uncharacterized protein</fullName>
    </submittedName>
</protein>